<dbReference type="GeneID" id="17262919"/>
<feature type="compositionally biased region" description="Low complexity" evidence="1">
    <location>
        <begin position="123"/>
        <end position="144"/>
    </location>
</feature>
<evidence type="ECO:0000313" key="3">
    <source>
        <dbReference type="Proteomes" id="UP000013827"/>
    </source>
</evidence>
<feature type="compositionally biased region" description="Low complexity" evidence="1">
    <location>
        <begin position="268"/>
        <end position="279"/>
    </location>
</feature>
<dbReference type="PaxDb" id="2903-EOD16771"/>
<dbReference type="KEGG" id="ehx:EMIHUDRAFT_436463"/>
<evidence type="ECO:0008006" key="4">
    <source>
        <dbReference type="Google" id="ProtNLM"/>
    </source>
</evidence>
<feature type="compositionally biased region" description="Low complexity" evidence="1">
    <location>
        <begin position="286"/>
        <end position="296"/>
    </location>
</feature>
<feature type="region of interest" description="Disordered" evidence="1">
    <location>
        <begin position="205"/>
        <end position="390"/>
    </location>
</feature>
<sequence>MAAPNAAVQPHYVQVLDLCARQDGAQNCVLSDGARSIGAVLDASCVAAFEQTNVLERLQGAIILPGKEDYQIMVNNVLGQFNMRVLAFRYEGADDSGVLGAPRSVMEAPAVRDKFAALQHGCARPPAEGRGAASRGAASQQAPQEALVRRAHPTRTSQPPSAASSGDGGGGEAGALADMSTEGGAATQAPFSQSVLWGVGTLGGFSQWGETQPPLGTQTRLGSAAAGEGSHMAGEGSHPSQESYDSGGGGSPAAGDEAVTQWQPNEHAAAGRSGSSAGANPSHPDAAAASQGASGSIMPPARAESQQQTPFHLPSSSGAAEERESSDQTRLQRRRGGGERRERRPAASRESRCARSRARIPPIRGRAAGAERHLPSHVSSSNERRRSASG</sequence>
<reference evidence="2" key="2">
    <citation type="submission" date="2024-10" db="UniProtKB">
        <authorList>
            <consortium name="EnsemblProtists"/>
        </authorList>
    </citation>
    <scope>IDENTIFICATION</scope>
</reference>
<dbReference type="Proteomes" id="UP000013827">
    <property type="component" value="Unassembled WGS sequence"/>
</dbReference>
<feature type="compositionally biased region" description="Low complexity" evidence="1">
    <location>
        <begin position="359"/>
        <end position="368"/>
    </location>
</feature>
<keyword evidence="3" id="KW-1185">Reference proteome</keyword>
<feature type="compositionally biased region" description="Polar residues" evidence="1">
    <location>
        <begin position="208"/>
        <end position="221"/>
    </location>
</feature>
<feature type="region of interest" description="Disordered" evidence="1">
    <location>
        <begin position="122"/>
        <end position="186"/>
    </location>
</feature>
<accession>A0A0D3IZT6</accession>
<name>A0A0D3IZT6_EMIH1</name>
<protein>
    <recommendedName>
        <fullName evidence="4">Replication factor-A protein 1 N-terminal domain-containing protein</fullName>
    </recommendedName>
</protein>
<evidence type="ECO:0000313" key="2">
    <source>
        <dbReference type="EnsemblProtists" id="EOD16771"/>
    </source>
</evidence>
<proteinExistence type="predicted"/>
<reference evidence="3" key="1">
    <citation type="journal article" date="2013" name="Nature">
        <title>Pan genome of the phytoplankton Emiliania underpins its global distribution.</title>
        <authorList>
            <person name="Read B.A."/>
            <person name="Kegel J."/>
            <person name="Klute M.J."/>
            <person name="Kuo A."/>
            <person name="Lefebvre S.C."/>
            <person name="Maumus F."/>
            <person name="Mayer C."/>
            <person name="Miller J."/>
            <person name="Monier A."/>
            <person name="Salamov A."/>
            <person name="Young J."/>
            <person name="Aguilar M."/>
            <person name="Claverie J.M."/>
            <person name="Frickenhaus S."/>
            <person name="Gonzalez K."/>
            <person name="Herman E.K."/>
            <person name="Lin Y.C."/>
            <person name="Napier J."/>
            <person name="Ogata H."/>
            <person name="Sarno A.F."/>
            <person name="Shmutz J."/>
            <person name="Schroeder D."/>
            <person name="de Vargas C."/>
            <person name="Verret F."/>
            <person name="von Dassow P."/>
            <person name="Valentin K."/>
            <person name="Van de Peer Y."/>
            <person name="Wheeler G."/>
            <person name="Dacks J.B."/>
            <person name="Delwiche C.F."/>
            <person name="Dyhrman S.T."/>
            <person name="Glockner G."/>
            <person name="John U."/>
            <person name="Richards T."/>
            <person name="Worden A.Z."/>
            <person name="Zhang X."/>
            <person name="Grigoriev I.V."/>
            <person name="Allen A.E."/>
            <person name="Bidle K."/>
            <person name="Borodovsky M."/>
            <person name="Bowler C."/>
            <person name="Brownlee C."/>
            <person name="Cock J.M."/>
            <person name="Elias M."/>
            <person name="Gladyshev V.N."/>
            <person name="Groth M."/>
            <person name="Guda C."/>
            <person name="Hadaegh A."/>
            <person name="Iglesias-Rodriguez M.D."/>
            <person name="Jenkins J."/>
            <person name="Jones B.M."/>
            <person name="Lawson T."/>
            <person name="Leese F."/>
            <person name="Lindquist E."/>
            <person name="Lobanov A."/>
            <person name="Lomsadze A."/>
            <person name="Malik S.B."/>
            <person name="Marsh M.E."/>
            <person name="Mackinder L."/>
            <person name="Mock T."/>
            <person name="Mueller-Roeber B."/>
            <person name="Pagarete A."/>
            <person name="Parker M."/>
            <person name="Probert I."/>
            <person name="Quesneville H."/>
            <person name="Raines C."/>
            <person name="Rensing S.A."/>
            <person name="Riano-Pachon D.M."/>
            <person name="Richier S."/>
            <person name="Rokitta S."/>
            <person name="Shiraiwa Y."/>
            <person name="Soanes D.M."/>
            <person name="van der Giezen M."/>
            <person name="Wahlund T.M."/>
            <person name="Williams B."/>
            <person name="Wilson W."/>
            <person name="Wolfe G."/>
            <person name="Wurch L.L."/>
        </authorList>
    </citation>
    <scope>NUCLEOTIDE SEQUENCE</scope>
</reference>
<dbReference type="HOGENOM" id="CLU_708698_0_0_1"/>
<dbReference type="RefSeq" id="XP_005769200.1">
    <property type="nucleotide sequence ID" value="XM_005769143.1"/>
</dbReference>
<dbReference type="AlphaFoldDB" id="A0A0D3IZT6"/>
<evidence type="ECO:0000256" key="1">
    <source>
        <dbReference type="SAM" id="MobiDB-lite"/>
    </source>
</evidence>
<feature type="compositionally biased region" description="Basic and acidic residues" evidence="1">
    <location>
        <begin position="336"/>
        <end position="353"/>
    </location>
</feature>
<organism evidence="2 3">
    <name type="scientific">Emiliania huxleyi (strain CCMP1516)</name>
    <dbReference type="NCBI Taxonomy" id="280463"/>
    <lineage>
        <taxon>Eukaryota</taxon>
        <taxon>Haptista</taxon>
        <taxon>Haptophyta</taxon>
        <taxon>Prymnesiophyceae</taxon>
        <taxon>Isochrysidales</taxon>
        <taxon>Noelaerhabdaceae</taxon>
        <taxon>Emiliania</taxon>
    </lineage>
</organism>
<dbReference type="EnsemblProtists" id="EOD16771">
    <property type="protein sequence ID" value="EOD16771"/>
    <property type="gene ID" value="EMIHUDRAFT_436463"/>
</dbReference>